<protein>
    <submittedName>
        <fullName evidence="2">Tryptophan-rich sensory protein</fullName>
    </submittedName>
</protein>
<feature type="transmembrane region" description="Helical" evidence="1">
    <location>
        <begin position="156"/>
        <end position="176"/>
    </location>
</feature>
<evidence type="ECO:0000256" key="1">
    <source>
        <dbReference type="SAM" id="Phobius"/>
    </source>
</evidence>
<accession>A0A9E9C8X1</accession>
<feature type="transmembrane region" description="Helical" evidence="1">
    <location>
        <begin position="93"/>
        <end position="110"/>
    </location>
</feature>
<dbReference type="Proteomes" id="UP001163152">
    <property type="component" value="Chromosome"/>
</dbReference>
<dbReference type="KEGG" id="tsin:OXH18_07825"/>
<keyword evidence="1" id="KW-0812">Transmembrane</keyword>
<organism evidence="2 3">
    <name type="scientific">Thermocoleostomius sinensis A174</name>
    <dbReference type="NCBI Taxonomy" id="2016057"/>
    <lineage>
        <taxon>Bacteria</taxon>
        <taxon>Bacillati</taxon>
        <taxon>Cyanobacteriota</taxon>
        <taxon>Cyanophyceae</taxon>
        <taxon>Oculatellales</taxon>
        <taxon>Oculatellaceae</taxon>
        <taxon>Thermocoleostomius</taxon>
    </lineage>
</organism>
<feature type="transmembrane region" description="Helical" evidence="1">
    <location>
        <begin position="12"/>
        <end position="31"/>
    </location>
</feature>
<reference evidence="2" key="1">
    <citation type="submission" date="2022-12" db="EMBL/GenBank/DDBJ databases">
        <title>Polyphasic identification of a Novel Hot-Spring Cyanobacterium Ocullathermofonsia sinensis gen nov. sp. nov. and Genomic Insights on its Adaptations to the Thermal Habitat.</title>
        <authorList>
            <person name="Daroch M."/>
            <person name="Tang J."/>
            <person name="Jiang Y."/>
        </authorList>
    </citation>
    <scope>NUCLEOTIDE SEQUENCE</scope>
    <source>
        <strain evidence="2">PKUAC-SCTA174</strain>
    </source>
</reference>
<keyword evidence="1" id="KW-0472">Membrane</keyword>
<keyword evidence="3" id="KW-1185">Reference proteome</keyword>
<name>A0A9E9C8X1_9CYAN</name>
<feature type="transmembrane region" description="Helical" evidence="1">
    <location>
        <begin position="212"/>
        <end position="228"/>
    </location>
</feature>
<feature type="transmembrane region" description="Helical" evidence="1">
    <location>
        <begin position="60"/>
        <end position="81"/>
    </location>
</feature>
<evidence type="ECO:0000313" key="2">
    <source>
        <dbReference type="EMBL" id="WAL61879.1"/>
    </source>
</evidence>
<evidence type="ECO:0000313" key="3">
    <source>
        <dbReference type="Proteomes" id="UP001163152"/>
    </source>
</evidence>
<feature type="transmembrane region" description="Helical" evidence="1">
    <location>
        <begin position="234"/>
        <end position="255"/>
    </location>
</feature>
<dbReference type="EMBL" id="CP113797">
    <property type="protein sequence ID" value="WAL61879.1"/>
    <property type="molecule type" value="Genomic_DNA"/>
</dbReference>
<keyword evidence="1" id="KW-1133">Transmembrane helix</keyword>
<feature type="transmembrane region" description="Helical" evidence="1">
    <location>
        <begin position="188"/>
        <end position="207"/>
    </location>
</feature>
<dbReference type="InterPro" id="IPR038330">
    <property type="entry name" value="TspO/MBR-related_sf"/>
</dbReference>
<dbReference type="PANTHER" id="PTHR33802">
    <property type="entry name" value="SI:CH211-161H7.5-RELATED"/>
    <property type="match status" value="1"/>
</dbReference>
<feature type="transmembrane region" description="Helical" evidence="1">
    <location>
        <begin position="116"/>
        <end position="135"/>
    </location>
</feature>
<proteinExistence type="predicted"/>
<dbReference type="AlphaFoldDB" id="A0A9E9C8X1"/>
<dbReference type="PANTHER" id="PTHR33802:SF1">
    <property type="entry name" value="XK-RELATED PROTEIN"/>
    <property type="match status" value="1"/>
</dbReference>
<dbReference type="Gene3D" id="1.20.1260.100">
    <property type="entry name" value="TspO/MBR protein"/>
    <property type="match status" value="1"/>
</dbReference>
<sequence>MKSPAKSATLDIVRQWGTLAAILGTFAVNAWSNLFPINNLNIGEIANTLFRGVQIIPANYAFSIWGVIYLGLLAYGVYQLLPNQRQNPTLRRVDYLLIISCVVQAFWVVAFLLRQFWASTLMMVGILLPLIGIYLQLGIGRRRISRQEKWFAHVPFSIYLGWISVATIVNVAVSLYNNNWDGWGLPPQSWTVIMMVIASVLAALVALKRRDIAYPLVIVWALIGIAVRQATLPMIATVAIVLAIALIVLVVFVQFKLRSAARNT</sequence>
<dbReference type="RefSeq" id="WP_268611940.1">
    <property type="nucleotide sequence ID" value="NZ_CP113797.1"/>
</dbReference>
<gene>
    <name evidence="2" type="ORF">OXH18_07825</name>
</gene>